<dbReference type="GO" id="GO:0003700">
    <property type="term" value="F:DNA-binding transcription factor activity"/>
    <property type="evidence" value="ECO:0007669"/>
    <property type="project" value="TreeGrafter"/>
</dbReference>
<keyword evidence="5" id="KW-1185">Reference proteome</keyword>
<dbReference type="RefSeq" id="WP_184281935.1">
    <property type="nucleotide sequence ID" value="NZ_BAAAPG010000001.1"/>
</dbReference>
<feature type="DNA-binding region" description="H-T-H motif" evidence="2">
    <location>
        <begin position="37"/>
        <end position="56"/>
    </location>
</feature>
<evidence type="ECO:0000256" key="2">
    <source>
        <dbReference type="PROSITE-ProRule" id="PRU00335"/>
    </source>
</evidence>
<evidence type="ECO:0000259" key="3">
    <source>
        <dbReference type="PROSITE" id="PS50977"/>
    </source>
</evidence>
<gene>
    <name evidence="4" type="ORF">HD600_000977</name>
</gene>
<dbReference type="PRINTS" id="PR00455">
    <property type="entry name" value="HTHTETR"/>
</dbReference>
<keyword evidence="1 2" id="KW-0238">DNA-binding</keyword>
<dbReference type="InterPro" id="IPR050109">
    <property type="entry name" value="HTH-type_TetR-like_transc_reg"/>
</dbReference>
<evidence type="ECO:0000313" key="5">
    <source>
        <dbReference type="Proteomes" id="UP000517712"/>
    </source>
</evidence>
<dbReference type="Pfam" id="PF00440">
    <property type="entry name" value="TetR_N"/>
    <property type="match status" value="1"/>
</dbReference>
<dbReference type="InterPro" id="IPR009057">
    <property type="entry name" value="Homeodomain-like_sf"/>
</dbReference>
<dbReference type="PROSITE" id="PS50977">
    <property type="entry name" value="HTH_TETR_2"/>
    <property type="match status" value="1"/>
</dbReference>
<proteinExistence type="predicted"/>
<evidence type="ECO:0000256" key="1">
    <source>
        <dbReference type="ARBA" id="ARBA00023125"/>
    </source>
</evidence>
<dbReference type="Proteomes" id="UP000517712">
    <property type="component" value="Unassembled WGS sequence"/>
</dbReference>
<dbReference type="Gene3D" id="1.10.357.10">
    <property type="entry name" value="Tetracycline Repressor, domain 2"/>
    <property type="match status" value="1"/>
</dbReference>
<sequence length="190" mass="20005">MPKISAPSVAEHRAAQRAALIAAAEDIVRESGVAGVTPRSVCERTGLSRSSFYDYFPSKDDLLVGVAIAAIESWDAEIEQALEGVAPGLAQLRVFVDATMTMTADGRHEIAGALRGADLSPSRLEDLMVLHDALLRPLVHVLEELGHRSPQRGALLAQGVIGAGVQLVAHGVDPREAADDVYALLVNGLG</sequence>
<accession>A0A7W9FAU8</accession>
<dbReference type="Gene3D" id="1.10.10.60">
    <property type="entry name" value="Homeodomain-like"/>
    <property type="match status" value="1"/>
</dbReference>
<dbReference type="GO" id="GO:0000976">
    <property type="term" value="F:transcription cis-regulatory region binding"/>
    <property type="evidence" value="ECO:0007669"/>
    <property type="project" value="TreeGrafter"/>
</dbReference>
<comment type="caution">
    <text evidence="4">The sequence shown here is derived from an EMBL/GenBank/DDBJ whole genome shotgun (WGS) entry which is preliminary data.</text>
</comment>
<evidence type="ECO:0000313" key="4">
    <source>
        <dbReference type="EMBL" id="MBB5742480.1"/>
    </source>
</evidence>
<organism evidence="4 5">
    <name type="scientific">Microbacterium ginsengiterrae</name>
    <dbReference type="NCBI Taxonomy" id="546115"/>
    <lineage>
        <taxon>Bacteria</taxon>
        <taxon>Bacillati</taxon>
        <taxon>Actinomycetota</taxon>
        <taxon>Actinomycetes</taxon>
        <taxon>Micrococcales</taxon>
        <taxon>Microbacteriaceae</taxon>
        <taxon>Microbacterium</taxon>
    </lineage>
</organism>
<dbReference type="PANTHER" id="PTHR30055:SF226">
    <property type="entry name" value="HTH-TYPE TRANSCRIPTIONAL REGULATOR PKSA"/>
    <property type="match status" value="1"/>
</dbReference>
<dbReference type="EMBL" id="JACHMU010000001">
    <property type="protein sequence ID" value="MBB5742480.1"/>
    <property type="molecule type" value="Genomic_DNA"/>
</dbReference>
<dbReference type="PANTHER" id="PTHR30055">
    <property type="entry name" value="HTH-TYPE TRANSCRIPTIONAL REGULATOR RUTR"/>
    <property type="match status" value="1"/>
</dbReference>
<feature type="domain" description="HTH tetR-type" evidence="3">
    <location>
        <begin position="14"/>
        <end position="74"/>
    </location>
</feature>
<protein>
    <submittedName>
        <fullName evidence="4">AcrR family transcriptional regulator</fullName>
    </submittedName>
</protein>
<name>A0A7W9FAU8_9MICO</name>
<dbReference type="AlphaFoldDB" id="A0A7W9FAU8"/>
<reference evidence="4 5" key="1">
    <citation type="submission" date="2020-08" db="EMBL/GenBank/DDBJ databases">
        <title>Sequencing the genomes of 1000 actinobacteria strains.</title>
        <authorList>
            <person name="Klenk H.-P."/>
        </authorList>
    </citation>
    <scope>NUCLEOTIDE SEQUENCE [LARGE SCALE GENOMIC DNA]</scope>
    <source>
        <strain evidence="4 5">DSM 24823</strain>
    </source>
</reference>
<dbReference type="SUPFAM" id="SSF46689">
    <property type="entry name" value="Homeodomain-like"/>
    <property type="match status" value="1"/>
</dbReference>
<dbReference type="InterPro" id="IPR001647">
    <property type="entry name" value="HTH_TetR"/>
</dbReference>